<feature type="transmembrane region" description="Helical" evidence="4">
    <location>
        <begin position="176"/>
        <end position="194"/>
    </location>
</feature>
<keyword evidence="1 4" id="KW-0812">Transmembrane</keyword>
<organism evidence="5 6">
    <name type="scientific">Sedimenticola thiotaurini</name>
    <dbReference type="NCBI Taxonomy" id="1543721"/>
    <lineage>
        <taxon>Bacteria</taxon>
        <taxon>Pseudomonadati</taxon>
        <taxon>Pseudomonadota</taxon>
        <taxon>Gammaproteobacteria</taxon>
        <taxon>Chromatiales</taxon>
        <taxon>Sedimenticolaceae</taxon>
        <taxon>Sedimenticola</taxon>
    </lineage>
</organism>
<feature type="transmembrane region" description="Helical" evidence="4">
    <location>
        <begin position="82"/>
        <end position="101"/>
    </location>
</feature>
<dbReference type="PANTHER" id="PTHR43596">
    <property type="entry name" value="ADP,ATP CARRIER PROTEIN"/>
    <property type="match status" value="1"/>
</dbReference>
<dbReference type="PATRIC" id="fig|1543721.4.peg.207"/>
<feature type="transmembrane region" description="Helical" evidence="4">
    <location>
        <begin position="113"/>
        <end position="133"/>
    </location>
</feature>
<accession>A0A0F7K405</accession>
<protein>
    <submittedName>
        <fullName evidence="5">MFS transporter</fullName>
    </submittedName>
</protein>
<feature type="transmembrane region" description="Helical" evidence="4">
    <location>
        <begin position="230"/>
        <end position="249"/>
    </location>
</feature>
<feature type="transmembrane region" description="Helical" evidence="4">
    <location>
        <begin position="145"/>
        <end position="164"/>
    </location>
</feature>
<dbReference type="SUPFAM" id="SSF103473">
    <property type="entry name" value="MFS general substrate transporter"/>
    <property type="match status" value="1"/>
</dbReference>
<dbReference type="PANTHER" id="PTHR43596:SF1">
    <property type="entry name" value="ADP,ATP CARRIER PROTEIN"/>
    <property type="match status" value="1"/>
</dbReference>
<dbReference type="AlphaFoldDB" id="A0A0F7K405"/>
<dbReference type="GO" id="GO:0022857">
    <property type="term" value="F:transmembrane transporter activity"/>
    <property type="evidence" value="ECO:0007669"/>
    <property type="project" value="InterPro"/>
</dbReference>
<name>A0A0F7K405_9GAMM</name>
<dbReference type="Proteomes" id="UP000034410">
    <property type="component" value="Chromosome"/>
</dbReference>
<dbReference type="KEGG" id="seds:AAY24_00970"/>
<keyword evidence="6" id="KW-1185">Reference proteome</keyword>
<keyword evidence="3 4" id="KW-0472">Membrane</keyword>
<reference evidence="5 6" key="1">
    <citation type="journal article" date="2015" name="Genome Announc.">
        <title>Complete Genome Sequence of Sedimenticola thiotaurini Strain SIP-G1, a Polyphosphate- and Polyhydroxyalkanoate-Accumulating Sulfur-Oxidizing Gammaproteobacterium Isolated from Salt Marsh Sediments.</title>
        <authorList>
            <person name="Flood B.E."/>
            <person name="Jones D.S."/>
            <person name="Bailey J.V."/>
        </authorList>
    </citation>
    <scope>NUCLEOTIDE SEQUENCE [LARGE SCALE GENOMIC DNA]</scope>
    <source>
        <strain evidence="5 6">SIP-G1</strain>
    </source>
</reference>
<evidence type="ECO:0000313" key="5">
    <source>
        <dbReference type="EMBL" id="AKH21970.1"/>
    </source>
</evidence>
<feature type="transmembrane region" description="Helical" evidence="4">
    <location>
        <begin position="295"/>
        <end position="315"/>
    </location>
</feature>
<evidence type="ECO:0000313" key="6">
    <source>
        <dbReference type="Proteomes" id="UP000034410"/>
    </source>
</evidence>
<proteinExistence type="predicted"/>
<dbReference type="EMBL" id="CP011412">
    <property type="protein sequence ID" value="AKH21970.1"/>
    <property type="molecule type" value="Genomic_DNA"/>
</dbReference>
<evidence type="ECO:0000256" key="2">
    <source>
        <dbReference type="ARBA" id="ARBA00022989"/>
    </source>
</evidence>
<sequence length="426" mass="47542">MHQLLLRSVQVARDEVTALLWSFSYFFALLCSYYIIRPMRDEMGVLGGVENLQWLFTGTLLAMTAAIPLFGWVSSRFPRRRFLPYVYGFFILALLLFYLLMDQQRASPTVARAFFIWASVFNLFVVSVFWSFMTDIWADHQARRLFGFIAAGGTLGALAGPALTTLLVQPLGARNLLLVSALLLVWAIFCIARLSRWSGNRPTDHPVPDADQLLGGGIWDGIRLVIRSPYLLGICLLMLLFTTLATFLYLMQAQIVRDAFSDSAQRTAVFAAIDLTVNGLTLLLQLFLTSRLIKWFGLATVLAIIPLLLSIGFTVLSMAPVLMVLLVVQVIRRAGNYAIMRPAREMLYVVLTREEKYKAKNLIDTLIYRSGDAVSAWIYAGMRSLGMGLGGIALIAVPLALIWAGIAFSLGRQQVKLAETRHSEEV</sequence>
<evidence type="ECO:0000256" key="1">
    <source>
        <dbReference type="ARBA" id="ARBA00022692"/>
    </source>
</evidence>
<feature type="transmembrane region" description="Helical" evidence="4">
    <location>
        <begin position="386"/>
        <end position="411"/>
    </location>
</feature>
<evidence type="ECO:0000256" key="4">
    <source>
        <dbReference type="SAM" id="Phobius"/>
    </source>
</evidence>
<dbReference type="InterPro" id="IPR036259">
    <property type="entry name" value="MFS_trans_sf"/>
</dbReference>
<evidence type="ECO:0000256" key="3">
    <source>
        <dbReference type="ARBA" id="ARBA00023136"/>
    </source>
</evidence>
<dbReference type="Pfam" id="PF07690">
    <property type="entry name" value="MFS_1"/>
    <property type="match status" value="1"/>
</dbReference>
<feature type="transmembrane region" description="Helical" evidence="4">
    <location>
        <begin position="269"/>
        <end position="288"/>
    </location>
</feature>
<feature type="transmembrane region" description="Helical" evidence="4">
    <location>
        <begin position="16"/>
        <end position="36"/>
    </location>
</feature>
<feature type="transmembrane region" description="Helical" evidence="4">
    <location>
        <begin position="52"/>
        <end position="70"/>
    </location>
</feature>
<gene>
    <name evidence="5" type="ORF">AAY24_00970</name>
</gene>
<dbReference type="InterPro" id="IPR011701">
    <property type="entry name" value="MFS"/>
</dbReference>
<keyword evidence="2 4" id="KW-1133">Transmembrane helix</keyword>
<dbReference type="Gene3D" id="1.20.1250.20">
    <property type="entry name" value="MFS general substrate transporter like domains"/>
    <property type="match status" value="1"/>
</dbReference>